<sequence>MLNRTIYLKGFKPLFDKRRRVVKGEHVFMDRYGIIYDILEKSDDNKVMVKRTHPPLVNPFTKPLERKIKFAKTMGTTPYIKIMPGAFYRVKKDKVVNLEIGERRKYFKTKIDRIKQKYCNTKKKTNQVS</sequence>
<name>A0A9N9GQQ7_9GLOM</name>
<proteinExistence type="predicted"/>
<gene>
    <name evidence="1" type="ORF">DERYTH_LOCUS8534</name>
</gene>
<evidence type="ECO:0000313" key="2">
    <source>
        <dbReference type="Proteomes" id="UP000789405"/>
    </source>
</evidence>
<keyword evidence="2" id="KW-1185">Reference proteome</keyword>
<dbReference type="EMBL" id="CAJVPY010004426">
    <property type="protein sequence ID" value="CAG8618921.1"/>
    <property type="molecule type" value="Genomic_DNA"/>
</dbReference>
<accession>A0A9N9GQQ7</accession>
<organism evidence="1 2">
    <name type="scientific">Dentiscutata erythropus</name>
    <dbReference type="NCBI Taxonomy" id="1348616"/>
    <lineage>
        <taxon>Eukaryota</taxon>
        <taxon>Fungi</taxon>
        <taxon>Fungi incertae sedis</taxon>
        <taxon>Mucoromycota</taxon>
        <taxon>Glomeromycotina</taxon>
        <taxon>Glomeromycetes</taxon>
        <taxon>Diversisporales</taxon>
        <taxon>Gigasporaceae</taxon>
        <taxon>Dentiscutata</taxon>
    </lineage>
</organism>
<evidence type="ECO:0000313" key="1">
    <source>
        <dbReference type="EMBL" id="CAG8618921.1"/>
    </source>
</evidence>
<dbReference type="AlphaFoldDB" id="A0A9N9GQQ7"/>
<dbReference type="Proteomes" id="UP000789405">
    <property type="component" value="Unassembled WGS sequence"/>
</dbReference>
<protein>
    <submittedName>
        <fullName evidence="1">15926_t:CDS:1</fullName>
    </submittedName>
</protein>
<comment type="caution">
    <text evidence="1">The sequence shown here is derived from an EMBL/GenBank/DDBJ whole genome shotgun (WGS) entry which is preliminary data.</text>
</comment>
<reference evidence="1" key="1">
    <citation type="submission" date="2021-06" db="EMBL/GenBank/DDBJ databases">
        <authorList>
            <person name="Kallberg Y."/>
            <person name="Tangrot J."/>
            <person name="Rosling A."/>
        </authorList>
    </citation>
    <scope>NUCLEOTIDE SEQUENCE</scope>
    <source>
        <strain evidence="1">MA453B</strain>
    </source>
</reference>